<dbReference type="GO" id="GO:0006352">
    <property type="term" value="P:DNA-templated transcription initiation"/>
    <property type="evidence" value="ECO:0007669"/>
    <property type="project" value="InterPro"/>
</dbReference>
<proteinExistence type="predicted"/>
<evidence type="ECO:0000313" key="8">
    <source>
        <dbReference type="Proteomes" id="UP000316714"/>
    </source>
</evidence>
<dbReference type="AlphaFoldDB" id="A0A5C5VF56"/>
<evidence type="ECO:0000259" key="5">
    <source>
        <dbReference type="Pfam" id="PF04542"/>
    </source>
</evidence>
<evidence type="ECO:0000256" key="4">
    <source>
        <dbReference type="ARBA" id="ARBA00023163"/>
    </source>
</evidence>
<dbReference type="SUPFAM" id="SSF88659">
    <property type="entry name" value="Sigma3 and sigma4 domains of RNA polymerase sigma factors"/>
    <property type="match status" value="1"/>
</dbReference>
<evidence type="ECO:0000256" key="3">
    <source>
        <dbReference type="ARBA" id="ARBA00023125"/>
    </source>
</evidence>
<evidence type="ECO:0000256" key="1">
    <source>
        <dbReference type="ARBA" id="ARBA00023015"/>
    </source>
</evidence>
<dbReference type="GO" id="GO:0016987">
    <property type="term" value="F:sigma factor activity"/>
    <property type="evidence" value="ECO:0007669"/>
    <property type="project" value="UniProtKB-KW"/>
</dbReference>
<dbReference type="SUPFAM" id="SSF88946">
    <property type="entry name" value="Sigma2 domain of RNA polymerase sigma factors"/>
    <property type="match status" value="1"/>
</dbReference>
<dbReference type="PANTHER" id="PTHR30603:SF60">
    <property type="entry name" value="RNA POLYMERASE SIGMA FACTOR RPOD"/>
    <property type="match status" value="1"/>
</dbReference>
<dbReference type="InterPro" id="IPR050239">
    <property type="entry name" value="Sigma-70_RNA_pol_init_factors"/>
</dbReference>
<dbReference type="Proteomes" id="UP000316714">
    <property type="component" value="Unassembled WGS sequence"/>
</dbReference>
<keyword evidence="1" id="KW-0805">Transcription regulation</keyword>
<evidence type="ECO:0000256" key="2">
    <source>
        <dbReference type="ARBA" id="ARBA00023082"/>
    </source>
</evidence>
<feature type="domain" description="RNA polymerase sigma-70 region 4" evidence="6">
    <location>
        <begin position="219"/>
        <end position="272"/>
    </location>
</feature>
<dbReference type="EMBL" id="SIHJ01000001">
    <property type="protein sequence ID" value="TWT36577.1"/>
    <property type="molecule type" value="Genomic_DNA"/>
</dbReference>
<dbReference type="InterPro" id="IPR013325">
    <property type="entry name" value="RNA_pol_sigma_r2"/>
</dbReference>
<reference evidence="7 8" key="1">
    <citation type="submission" date="2019-02" db="EMBL/GenBank/DDBJ databases">
        <title>Deep-cultivation of Planctomycetes and their phenomic and genomic characterization uncovers novel biology.</title>
        <authorList>
            <person name="Wiegand S."/>
            <person name="Jogler M."/>
            <person name="Boedeker C."/>
            <person name="Pinto D."/>
            <person name="Vollmers J."/>
            <person name="Rivas-Marin E."/>
            <person name="Kohn T."/>
            <person name="Peeters S.H."/>
            <person name="Heuer A."/>
            <person name="Rast P."/>
            <person name="Oberbeckmann S."/>
            <person name="Bunk B."/>
            <person name="Jeske O."/>
            <person name="Meyerdierks A."/>
            <person name="Storesund J.E."/>
            <person name="Kallscheuer N."/>
            <person name="Luecker S."/>
            <person name="Lage O.M."/>
            <person name="Pohl T."/>
            <person name="Merkel B.J."/>
            <person name="Hornburger P."/>
            <person name="Mueller R.-W."/>
            <person name="Bruemmer F."/>
            <person name="Labrenz M."/>
            <person name="Spormann A.M."/>
            <person name="Op Den Camp H."/>
            <person name="Overmann J."/>
            <person name="Amann R."/>
            <person name="Jetten M.S.M."/>
            <person name="Mascher T."/>
            <person name="Medema M.H."/>
            <person name="Devos D.P."/>
            <person name="Kaster A.-K."/>
            <person name="Ovreas L."/>
            <person name="Rohde M."/>
            <person name="Galperin M.Y."/>
            <person name="Jogler C."/>
        </authorList>
    </citation>
    <scope>NUCLEOTIDE SEQUENCE [LARGE SCALE GENOMIC DNA]</scope>
    <source>
        <strain evidence="7 8">KOR34</strain>
    </source>
</reference>
<evidence type="ECO:0000313" key="7">
    <source>
        <dbReference type="EMBL" id="TWT36577.1"/>
    </source>
</evidence>
<name>A0A5C5VF56_9BACT</name>
<dbReference type="Pfam" id="PF04545">
    <property type="entry name" value="Sigma70_r4"/>
    <property type="match status" value="1"/>
</dbReference>
<organism evidence="7 8">
    <name type="scientific">Posidoniimonas corsicana</name>
    <dbReference type="NCBI Taxonomy" id="1938618"/>
    <lineage>
        <taxon>Bacteria</taxon>
        <taxon>Pseudomonadati</taxon>
        <taxon>Planctomycetota</taxon>
        <taxon>Planctomycetia</taxon>
        <taxon>Pirellulales</taxon>
        <taxon>Lacipirellulaceae</taxon>
        <taxon>Posidoniimonas</taxon>
    </lineage>
</organism>
<keyword evidence="8" id="KW-1185">Reference proteome</keyword>
<dbReference type="Pfam" id="PF04542">
    <property type="entry name" value="Sigma70_r2"/>
    <property type="match status" value="1"/>
</dbReference>
<sequence length="288" mass="32737">MLMSADTSFIPNDGFSTRTKVRRCATWERLRSQLTGRSDGRKSTGPVAGLGSTELLSPAEEAELFLRMNFLKFRTSALKKRIARGEQRTELIERATVLLDEALAVRNHLITANMRLVMAVAKKYVSPVHAFDELVSEGTMTLMHAVDKFDADRGFRFSTYAYRSIARNLYRCVMDAQKEKQRVPCSVEEHAVEPVSESQGSAALDQSWQNVRRLAYSMLEGLDRREKFIIRSRYALGAHRKPRTFQYLADKLGISKERARQLEGRAVSKLKQMAESYDRDELFGAVVS</sequence>
<dbReference type="NCBIfam" id="TIGR02937">
    <property type="entry name" value="sigma70-ECF"/>
    <property type="match status" value="1"/>
</dbReference>
<dbReference type="PRINTS" id="PR00046">
    <property type="entry name" value="SIGMA70FCT"/>
</dbReference>
<gene>
    <name evidence="7" type="primary">sigA_2</name>
    <name evidence="7" type="ORF">KOR34_14830</name>
</gene>
<dbReference type="InterPro" id="IPR014284">
    <property type="entry name" value="RNA_pol_sigma-70_dom"/>
</dbReference>
<dbReference type="InterPro" id="IPR007630">
    <property type="entry name" value="RNA_pol_sigma70_r4"/>
</dbReference>
<dbReference type="InterPro" id="IPR036388">
    <property type="entry name" value="WH-like_DNA-bd_sf"/>
</dbReference>
<feature type="domain" description="RNA polymerase sigma-70 region 2" evidence="5">
    <location>
        <begin position="109"/>
        <end position="173"/>
    </location>
</feature>
<keyword evidence="3" id="KW-0238">DNA-binding</keyword>
<dbReference type="InterPro" id="IPR007627">
    <property type="entry name" value="RNA_pol_sigma70_r2"/>
</dbReference>
<dbReference type="GO" id="GO:0003677">
    <property type="term" value="F:DNA binding"/>
    <property type="evidence" value="ECO:0007669"/>
    <property type="project" value="UniProtKB-KW"/>
</dbReference>
<dbReference type="Gene3D" id="1.20.120.1810">
    <property type="match status" value="1"/>
</dbReference>
<accession>A0A5C5VF56</accession>
<keyword evidence="2" id="KW-0731">Sigma factor</keyword>
<comment type="caution">
    <text evidence="7">The sequence shown here is derived from an EMBL/GenBank/DDBJ whole genome shotgun (WGS) entry which is preliminary data.</text>
</comment>
<dbReference type="PANTHER" id="PTHR30603">
    <property type="entry name" value="RNA POLYMERASE SIGMA FACTOR RPO"/>
    <property type="match status" value="1"/>
</dbReference>
<dbReference type="InterPro" id="IPR000943">
    <property type="entry name" value="RNA_pol_sigma70"/>
</dbReference>
<keyword evidence="4" id="KW-0804">Transcription</keyword>
<evidence type="ECO:0000259" key="6">
    <source>
        <dbReference type="Pfam" id="PF04545"/>
    </source>
</evidence>
<dbReference type="Gene3D" id="1.10.10.10">
    <property type="entry name" value="Winged helix-like DNA-binding domain superfamily/Winged helix DNA-binding domain"/>
    <property type="match status" value="1"/>
</dbReference>
<protein>
    <submittedName>
        <fullName evidence="7">RNA polymerase sigma factor SigA</fullName>
    </submittedName>
</protein>
<dbReference type="InterPro" id="IPR013324">
    <property type="entry name" value="RNA_pol_sigma_r3/r4-like"/>
</dbReference>